<evidence type="ECO:0000256" key="1">
    <source>
        <dbReference type="SAM" id="MobiDB-lite"/>
    </source>
</evidence>
<dbReference type="OrthoDB" id="1624331at2759"/>
<feature type="region of interest" description="Disordered" evidence="1">
    <location>
        <begin position="321"/>
        <end position="340"/>
    </location>
</feature>
<feature type="compositionally biased region" description="Basic and acidic residues" evidence="1">
    <location>
        <begin position="321"/>
        <end position="330"/>
    </location>
</feature>
<feature type="compositionally biased region" description="Basic and acidic residues" evidence="1">
    <location>
        <begin position="202"/>
        <end position="221"/>
    </location>
</feature>
<protein>
    <submittedName>
        <fullName evidence="2">Uncharacterized protein</fullName>
    </submittedName>
</protein>
<dbReference type="EMBL" id="CACTIH010002464">
    <property type="protein sequence ID" value="CAA2976536.1"/>
    <property type="molecule type" value="Genomic_DNA"/>
</dbReference>
<accession>A0A8S0RCM6</accession>
<sequence length="340" mass="38513">MGIGIDLRKLYQNTYSVNDQAMENIFDFINASIAVAAKEKPKEFLARRSRIIEALLAASPMDDIEQDCSISSTSNFSCETLLDEDLDDQFDGVTSAPTKPINLGNKEKGCGVIQSVVLNGENKDGDKMFQRKIETEDPKHKIEARSGNEGLSLDEVKFKETNIDVKKVKKRVQTGAEEKGCGITQSATFDEENNGRGKKNQKKTETEDANHKIDAKSRNKGSRLDTVKFEATKRKFEEKGCGIIQSATYDEKNKDRCKKFQRKIETEDAKHKIDARSKNKGLSLDEVKFEATKRKFEERSLDIKNGKRKIQVLDFKDIPQSKPIVDDNRFNRGGFKKSRR</sequence>
<name>A0A8S0RCM6_OLEEU</name>
<evidence type="ECO:0000313" key="3">
    <source>
        <dbReference type="Proteomes" id="UP000594638"/>
    </source>
</evidence>
<reference evidence="2 3" key="1">
    <citation type="submission" date="2019-12" db="EMBL/GenBank/DDBJ databases">
        <authorList>
            <person name="Alioto T."/>
            <person name="Alioto T."/>
            <person name="Gomez Garrido J."/>
        </authorList>
    </citation>
    <scope>NUCLEOTIDE SEQUENCE [LARGE SCALE GENOMIC DNA]</scope>
</reference>
<proteinExistence type="predicted"/>
<dbReference type="Gramene" id="OE9A059340T1">
    <property type="protein sequence ID" value="OE9A059340C1"/>
    <property type="gene ID" value="OE9A059340"/>
</dbReference>
<keyword evidence="3" id="KW-1185">Reference proteome</keyword>
<comment type="caution">
    <text evidence="2">The sequence shown here is derived from an EMBL/GenBank/DDBJ whole genome shotgun (WGS) entry which is preliminary data.</text>
</comment>
<dbReference type="AlphaFoldDB" id="A0A8S0RCM6"/>
<dbReference type="Proteomes" id="UP000594638">
    <property type="component" value="Unassembled WGS sequence"/>
</dbReference>
<organism evidence="2 3">
    <name type="scientific">Olea europaea subsp. europaea</name>
    <dbReference type="NCBI Taxonomy" id="158383"/>
    <lineage>
        <taxon>Eukaryota</taxon>
        <taxon>Viridiplantae</taxon>
        <taxon>Streptophyta</taxon>
        <taxon>Embryophyta</taxon>
        <taxon>Tracheophyta</taxon>
        <taxon>Spermatophyta</taxon>
        <taxon>Magnoliopsida</taxon>
        <taxon>eudicotyledons</taxon>
        <taxon>Gunneridae</taxon>
        <taxon>Pentapetalae</taxon>
        <taxon>asterids</taxon>
        <taxon>lamiids</taxon>
        <taxon>Lamiales</taxon>
        <taxon>Oleaceae</taxon>
        <taxon>Oleeae</taxon>
        <taxon>Olea</taxon>
    </lineage>
</organism>
<dbReference type="PANTHER" id="PTHR46554">
    <property type="entry name" value="MEDIATOR OF RNA POLYMERASE II TRANSCRIPTION SUBUNIT 26A-RELATED"/>
    <property type="match status" value="1"/>
</dbReference>
<dbReference type="PANTHER" id="PTHR46554:SF2">
    <property type="entry name" value="TFIIS N-TERMINAL DOMAIN-CONTAINING PROTEIN"/>
    <property type="match status" value="1"/>
</dbReference>
<evidence type="ECO:0000313" key="2">
    <source>
        <dbReference type="EMBL" id="CAA2976536.1"/>
    </source>
</evidence>
<gene>
    <name evidence="2" type="ORF">OLEA9_A059340</name>
</gene>
<feature type="region of interest" description="Disordered" evidence="1">
    <location>
        <begin position="183"/>
        <end position="221"/>
    </location>
</feature>